<dbReference type="AlphaFoldDB" id="A0A8J6B3Z7"/>
<proteinExistence type="predicted"/>
<organism evidence="1 2">
    <name type="scientific">Carpediemonas membranifera</name>
    <dbReference type="NCBI Taxonomy" id="201153"/>
    <lineage>
        <taxon>Eukaryota</taxon>
        <taxon>Metamonada</taxon>
        <taxon>Carpediemonas-like organisms</taxon>
        <taxon>Carpediemonas</taxon>
    </lineage>
</organism>
<sequence length="528" mass="57638">MLEEELEKYIGPLSAAVVSNKPESEELADAMAVDLCRLLMHQNTAPTTPPHAIENDVHESCDIEGPNSEEPGDYLPYQDDDLLLLLSCLETPTTPLWQAIILWCIALRLPGMADDAPVEPPVANSQHLFPIWIAAWRSSDLRVVTVASATAPMLFPYLGHVVAPDKLLEMVAELYADLAAPEATLLARLPAIAAVPTLLHSTPVPVGLTVSCWRAVLCAMLRLPRDDLRQSLRTVLATVAAWPITLLPDMTPSPLSMMLILLLGSVARHLTHSTRVTDKIKVWLIDPQTPVAMGYTPDLNQSVLAPLLVSLVVSGAVVHDDMASLVLYYAGLFEDRPKYRAQLNQAMVRHARVAIARDPEAAARLAPVVSALPLEWGDVLDLAFFAFHGCPAVRDAMLRPIAAQSARLGASQVKSLVKSSVRSKPPRFKPDFPEITTRLTLSAWRRHVTAFLHCANDSVACNGMLPDTPSPAQPFLPVMCVLAGGFSPFIADLLRARIAEAVTLCRGDLVHGLDHWVRVWLPGLDWDD</sequence>
<dbReference type="EMBL" id="JAHDYR010000012">
    <property type="protein sequence ID" value="KAG9395223.1"/>
    <property type="molecule type" value="Genomic_DNA"/>
</dbReference>
<protein>
    <submittedName>
        <fullName evidence="1">Uncharacterized protein</fullName>
    </submittedName>
</protein>
<accession>A0A8J6B3Z7</accession>
<evidence type="ECO:0000313" key="1">
    <source>
        <dbReference type="EMBL" id="KAG9395223.1"/>
    </source>
</evidence>
<comment type="caution">
    <text evidence="1">The sequence shown here is derived from an EMBL/GenBank/DDBJ whole genome shotgun (WGS) entry which is preliminary data.</text>
</comment>
<evidence type="ECO:0000313" key="2">
    <source>
        <dbReference type="Proteomes" id="UP000717585"/>
    </source>
</evidence>
<gene>
    <name evidence="1" type="ORF">J8273_0443</name>
</gene>
<keyword evidence="2" id="KW-1185">Reference proteome</keyword>
<dbReference type="Proteomes" id="UP000717585">
    <property type="component" value="Unassembled WGS sequence"/>
</dbReference>
<name>A0A8J6B3Z7_9EUKA</name>
<reference evidence="1" key="1">
    <citation type="submission" date="2021-05" db="EMBL/GenBank/DDBJ databases">
        <title>A free-living protist that lacks canonical eukaryotic 1 DNA replication and segregation systems.</title>
        <authorList>
            <person name="Salas-Leiva D.E."/>
            <person name="Tromer E.C."/>
            <person name="Curtis B.A."/>
            <person name="Jerlstrom-Hultqvist J."/>
            <person name="Kolisko M."/>
            <person name="Yi Z."/>
            <person name="Salas-Leiva J.S."/>
            <person name="Gallot-Lavallee L."/>
            <person name="Kops G.J.P.L."/>
            <person name="Archibald J.M."/>
            <person name="Simpson A.G.B."/>
            <person name="Roger A.J."/>
        </authorList>
    </citation>
    <scope>NUCLEOTIDE SEQUENCE</scope>
    <source>
        <strain evidence="1">BICM</strain>
    </source>
</reference>